<protein>
    <recommendedName>
        <fullName evidence="4">IGHMBP2 family helicase</fullName>
    </recommendedName>
</protein>
<dbReference type="Proteomes" id="UP001423409">
    <property type="component" value="Unassembled WGS sequence"/>
</dbReference>
<dbReference type="RefSeq" id="WP_345447690.1">
    <property type="nucleotide sequence ID" value="NZ_BAABQU010000083.1"/>
</dbReference>
<keyword evidence="3" id="KW-1185">Reference proteome</keyword>
<name>A0ABP9UJ75_9DEIO</name>
<evidence type="ECO:0000313" key="3">
    <source>
        <dbReference type="Proteomes" id="UP001423409"/>
    </source>
</evidence>
<sequence length="114" mass="12921">MDHSLSTLEQLRADLRELAREEEALRVRRRELERAYAEQLPLAVGAYCVGQRVQWQSPSGHTGTGSIEAVSVERERPTLTDHDLRYTVRAQGASFETDPLVLSHLRDQVRPADV</sequence>
<feature type="coiled-coil region" evidence="1">
    <location>
        <begin position="1"/>
        <end position="38"/>
    </location>
</feature>
<gene>
    <name evidence="2" type="ORF">Dcae01_03340</name>
</gene>
<evidence type="ECO:0008006" key="4">
    <source>
        <dbReference type="Google" id="ProtNLM"/>
    </source>
</evidence>
<organism evidence="2 3">
    <name type="scientific">Deinococcus caeni</name>
    <dbReference type="NCBI Taxonomy" id="569127"/>
    <lineage>
        <taxon>Bacteria</taxon>
        <taxon>Thermotogati</taxon>
        <taxon>Deinococcota</taxon>
        <taxon>Deinococci</taxon>
        <taxon>Deinococcales</taxon>
        <taxon>Deinococcaceae</taxon>
        <taxon>Deinococcus</taxon>
    </lineage>
</organism>
<comment type="caution">
    <text evidence="2">The sequence shown here is derived from an EMBL/GenBank/DDBJ whole genome shotgun (WGS) entry which is preliminary data.</text>
</comment>
<reference evidence="2 3" key="1">
    <citation type="submission" date="2024-02" db="EMBL/GenBank/DDBJ databases">
        <title>Deinococcus caeni NBRC 101312.</title>
        <authorList>
            <person name="Ichikawa N."/>
            <person name="Katano-Makiyama Y."/>
            <person name="Hidaka K."/>
        </authorList>
    </citation>
    <scope>NUCLEOTIDE SEQUENCE [LARGE SCALE GENOMIC DNA]</scope>
    <source>
        <strain evidence="2 3">NBRC 101312</strain>
    </source>
</reference>
<proteinExistence type="predicted"/>
<keyword evidence="1" id="KW-0175">Coiled coil</keyword>
<evidence type="ECO:0000256" key="1">
    <source>
        <dbReference type="SAM" id="Coils"/>
    </source>
</evidence>
<dbReference type="EMBL" id="BAABQU010000083">
    <property type="protein sequence ID" value="GAA5441799.1"/>
    <property type="molecule type" value="Genomic_DNA"/>
</dbReference>
<evidence type="ECO:0000313" key="2">
    <source>
        <dbReference type="EMBL" id="GAA5441799.1"/>
    </source>
</evidence>
<accession>A0ABP9UJ75</accession>